<dbReference type="Proteomes" id="UP000236488">
    <property type="component" value="Unassembled WGS sequence"/>
</dbReference>
<protein>
    <recommendedName>
        <fullName evidence="3">Restriction endonuclease</fullName>
    </recommendedName>
</protein>
<dbReference type="EMBL" id="PPEL01000017">
    <property type="protein sequence ID" value="PNV65766.1"/>
    <property type="molecule type" value="Genomic_DNA"/>
</dbReference>
<evidence type="ECO:0008006" key="3">
    <source>
        <dbReference type="Google" id="ProtNLM"/>
    </source>
</evidence>
<comment type="caution">
    <text evidence="1">The sequence shown here is derived from an EMBL/GenBank/DDBJ whole genome shotgun (WGS) entry which is preliminary data.</text>
</comment>
<name>A0A2K2U616_9ACTN</name>
<gene>
    <name evidence="1" type="ORF">C2L80_04675</name>
</gene>
<organism evidence="1 2">
    <name type="scientific">Rubneribacter badeniensis</name>
    <dbReference type="NCBI Taxonomy" id="2070688"/>
    <lineage>
        <taxon>Bacteria</taxon>
        <taxon>Bacillati</taxon>
        <taxon>Actinomycetota</taxon>
        <taxon>Coriobacteriia</taxon>
        <taxon>Eggerthellales</taxon>
        <taxon>Eggerthellaceae</taxon>
        <taxon>Rubneribacter</taxon>
    </lineage>
</organism>
<evidence type="ECO:0000313" key="1">
    <source>
        <dbReference type="EMBL" id="PNV65766.1"/>
    </source>
</evidence>
<dbReference type="AlphaFoldDB" id="A0A2K2U616"/>
<evidence type="ECO:0000313" key="2">
    <source>
        <dbReference type="Proteomes" id="UP000236488"/>
    </source>
</evidence>
<sequence length="169" mass="18282">MGDSMSRDGLLLVFGGGGVERWSGQRYRRRFPQLGALLRRVCADKAAPPFASPTRMLTDVSLSHGGRTLVIDAKCYVGGGISMSFGKRHLAADRACPTCYYASYVGDVKHAFGLLVHAGTGEADMWERWTDNGYRLGCRTLDLAGDFDAVSATLDVVVREAFGSVARRG</sequence>
<accession>A0A2K2U616</accession>
<keyword evidence="2" id="KW-1185">Reference proteome</keyword>
<reference evidence="1 2" key="1">
    <citation type="journal article" date="2018" name="Int. J. Syst. Evol. Microbiol.">
        <title>Rubneribacter badeniensis gen. nov., sp. nov. and Enteroscipio rubneri gen. nov., sp. nov., new members of the Eggerthellaceae isolated from human faeces.</title>
        <authorList>
            <person name="Danylec N."/>
            <person name="Gobl A."/>
            <person name="Stoll D.A."/>
            <person name="Hetzer B."/>
            <person name="Kulling S.E."/>
            <person name="Huch M."/>
        </authorList>
    </citation>
    <scope>NUCLEOTIDE SEQUENCE [LARGE SCALE GENOMIC DNA]</scope>
    <source>
        <strain evidence="1 2">ResAG-85</strain>
    </source>
</reference>
<proteinExistence type="predicted"/>